<comment type="caution">
    <text evidence="1">The sequence shown here is derived from an EMBL/GenBank/DDBJ whole genome shotgun (WGS) entry which is preliminary data.</text>
</comment>
<organism evidence="1 2">
    <name type="scientific">Amycolatopsis lexingtonensis</name>
    <dbReference type="NCBI Taxonomy" id="218822"/>
    <lineage>
        <taxon>Bacteria</taxon>
        <taxon>Bacillati</taxon>
        <taxon>Actinomycetota</taxon>
        <taxon>Actinomycetes</taxon>
        <taxon>Pseudonocardiales</taxon>
        <taxon>Pseudonocardiaceae</taxon>
        <taxon>Amycolatopsis</taxon>
    </lineage>
</organism>
<proteinExistence type="predicted"/>
<evidence type="ECO:0000313" key="2">
    <source>
        <dbReference type="Proteomes" id="UP000631670"/>
    </source>
</evidence>
<accession>A0ABR9IDA3</accession>
<evidence type="ECO:0000313" key="1">
    <source>
        <dbReference type="EMBL" id="MBE1500932.1"/>
    </source>
</evidence>
<dbReference type="RefSeq" id="WP_225955940.1">
    <property type="nucleotide sequence ID" value="NZ_JADBEG010000001.1"/>
</dbReference>
<gene>
    <name evidence="1" type="ORF">H4696_008032</name>
</gene>
<protein>
    <submittedName>
        <fullName evidence="1">Uncharacterized protein</fullName>
    </submittedName>
</protein>
<dbReference type="Proteomes" id="UP000631670">
    <property type="component" value="Unassembled WGS sequence"/>
</dbReference>
<dbReference type="EMBL" id="JADBEG010000001">
    <property type="protein sequence ID" value="MBE1500932.1"/>
    <property type="molecule type" value="Genomic_DNA"/>
</dbReference>
<name>A0ABR9IDA3_9PSEU</name>
<keyword evidence="2" id="KW-1185">Reference proteome</keyword>
<sequence>MADALLTRPFTAAPAVNPLVAYGYVTAPGNDRQATQACAALLELWCYTEGWIFGAMFVDAASGPDEVIEPGFTGLVDALPVYPRAAVLLVEPGDLSLHIGAALVKQAAIRRTGAQLQVLSDELAEAVT</sequence>
<reference evidence="1 2" key="1">
    <citation type="submission" date="2020-10" db="EMBL/GenBank/DDBJ databases">
        <title>Sequencing the genomes of 1000 actinobacteria strains.</title>
        <authorList>
            <person name="Klenk H.-P."/>
        </authorList>
    </citation>
    <scope>NUCLEOTIDE SEQUENCE [LARGE SCALE GENOMIC DNA]</scope>
    <source>
        <strain evidence="1 2">DSM 44653</strain>
    </source>
</reference>